<dbReference type="OrthoDB" id="6510743at2759"/>
<protein>
    <submittedName>
        <fullName evidence="1">Uncharacterized protein</fullName>
    </submittedName>
</protein>
<name>A0A7M7J9S9_VARDE</name>
<sequence>MKMLRIIIPALFYTASNIQSSSAQATLNEGAVQLQLRANPTSLPCGLPIICRRQQQLRQPQHPVGHPSYIPIATTTNFGIYSPETLCAQGPDLMQGYPVYPQQGSLFGVGSSAIDSDPCSVTCENQKETWMVAKPSGTPCRHPNDPTGERYCVHQVCVIYNASLNKYCREALNLNSNSPNYMALMPYGCTISCLDKSIPFVVQVQLNNGMACQVHVPGGRRANGYCVNGACSTLTHRVGDPLNPRPGAFPEGRQTQAGPTGVGYPTPIVQGYPYTGGSEYPGYEIGDPLGHISLPGRR</sequence>
<keyword evidence="2" id="KW-1185">Reference proteome</keyword>
<dbReference type="EnsemblMetazoa" id="XM_022793134">
    <property type="protein sequence ID" value="XP_022648869"/>
    <property type="gene ID" value="LOC111245168"/>
</dbReference>
<proteinExistence type="predicted"/>
<dbReference type="GeneID" id="111245168"/>
<accession>A0A7M7J9S9</accession>
<evidence type="ECO:0000313" key="2">
    <source>
        <dbReference type="Proteomes" id="UP000594260"/>
    </source>
</evidence>
<dbReference type="KEGG" id="vde:111245168"/>
<dbReference type="InParanoid" id="A0A7M7J9S9"/>
<dbReference type="RefSeq" id="XP_022648869.1">
    <property type="nucleotide sequence ID" value="XM_022793134.1"/>
</dbReference>
<organism evidence="1 2">
    <name type="scientific">Varroa destructor</name>
    <name type="common">Honeybee mite</name>
    <dbReference type="NCBI Taxonomy" id="109461"/>
    <lineage>
        <taxon>Eukaryota</taxon>
        <taxon>Metazoa</taxon>
        <taxon>Ecdysozoa</taxon>
        <taxon>Arthropoda</taxon>
        <taxon>Chelicerata</taxon>
        <taxon>Arachnida</taxon>
        <taxon>Acari</taxon>
        <taxon>Parasitiformes</taxon>
        <taxon>Mesostigmata</taxon>
        <taxon>Gamasina</taxon>
        <taxon>Dermanyssoidea</taxon>
        <taxon>Varroidae</taxon>
        <taxon>Varroa</taxon>
    </lineage>
</organism>
<reference evidence="1" key="1">
    <citation type="submission" date="2021-01" db="UniProtKB">
        <authorList>
            <consortium name="EnsemblMetazoa"/>
        </authorList>
    </citation>
    <scope>IDENTIFICATION</scope>
</reference>
<dbReference type="Proteomes" id="UP000594260">
    <property type="component" value="Unplaced"/>
</dbReference>
<dbReference type="AlphaFoldDB" id="A0A7M7J9S9"/>
<evidence type="ECO:0000313" key="1">
    <source>
        <dbReference type="EnsemblMetazoa" id="XP_022648869"/>
    </source>
</evidence>